<name>A0A0A9BD39_ARUDO</name>
<dbReference type="AlphaFoldDB" id="A0A0A9BD39"/>
<sequence>MLLRKMFKVQFLFNTIKASAANHDDGNKNMLP</sequence>
<evidence type="ECO:0000313" key="1">
    <source>
        <dbReference type="EMBL" id="JAD61261.1"/>
    </source>
</evidence>
<reference evidence="1" key="1">
    <citation type="submission" date="2014-09" db="EMBL/GenBank/DDBJ databases">
        <authorList>
            <person name="Magalhaes I.L.F."/>
            <person name="Oliveira U."/>
            <person name="Santos F.R."/>
            <person name="Vidigal T.H.D.A."/>
            <person name="Brescovit A.D."/>
            <person name="Santos A.J."/>
        </authorList>
    </citation>
    <scope>NUCLEOTIDE SEQUENCE</scope>
    <source>
        <tissue evidence="1">Shoot tissue taken approximately 20 cm above the soil surface</tissue>
    </source>
</reference>
<accession>A0A0A9BD39</accession>
<proteinExistence type="predicted"/>
<dbReference type="EMBL" id="GBRH01236634">
    <property type="protein sequence ID" value="JAD61261.1"/>
    <property type="molecule type" value="Transcribed_RNA"/>
</dbReference>
<protein>
    <submittedName>
        <fullName evidence="1">Uncharacterized protein</fullName>
    </submittedName>
</protein>
<organism evidence="1">
    <name type="scientific">Arundo donax</name>
    <name type="common">Giant reed</name>
    <name type="synonym">Donax arundinaceus</name>
    <dbReference type="NCBI Taxonomy" id="35708"/>
    <lineage>
        <taxon>Eukaryota</taxon>
        <taxon>Viridiplantae</taxon>
        <taxon>Streptophyta</taxon>
        <taxon>Embryophyta</taxon>
        <taxon>Tracheophyta</taxon>
        <taxon>Spermatophyta</taxon>
        <taxon>Magnoliopsida</taxon>
        <taxon>Liliopsida</taxon>
        <taxon>Poales</taxon>
        <taxon>Poaceae</taxon>
        <taxon>PACMAD clade</taxon>
        <taxon>Arundinoideae</taxon>
        <taxon>Arundineae</taxon>
        <taxon>Arundo</taxon>
    </lineage>
</organism>
<reference evidence="1" key="2">
    <citation type="journal article" date="2015" name="Data Brief">
        <title>Shoot transcriptome of the giant reed, Arundo donax.</title>
        <authorList>
            <person name="Barrero R.A."/>
            <person name="Guerrero F.D."/>
            <person name="Moolhuijzen P."/>
            <person name="Goolsby J.A."/>
            <person name="Tidwell J."/>
            <person name="Bellgard S.E."/>
            <person name="Bellgard M.I."/>
        </authorList>
    </citation>
    <scope>NUCLEOTIDE SEQUENCE</scope>
    <source>
        <tissue evidence="1">Shoot tissue taken approximately 20 cm above the soil surface</tissue>
    </source>
</reference>